<dbReference type="Proteomes" id="UP000673375">
    <property type="component" value="Unassembled WGS sequence"/>
</dbReference>
<name>A0ABS4CJE7_9ENTE</name>
<evidence type="ECO:0000313" key="2">
    <source>
        <dbReference type="Proteomes" id="UP000673375"/>
    </source>
</evidence>
<reference evidence="1 2" key="1">
    <citation type="submission" date="2020-12" db="EMBL/GenBank/DDBJ databases">
        <title>Vagococcus allomyrinae sp. nov. and Enterococcus lavae sp. nov., isolated from the larvae of Allomyrina dichotoma.</title>
        <authorList>
            <person name="Lee S.D."/>
        </authorList>
    </citation>
    <scope>NUCLEOTIDE SEQUENCE [LARGE SCALE GENOMIC DNA]</scope>
    <source>
        <strain evidence="1 2">BWM-S5</strain>
    </source>
</reference>
<protein>
    <submittedName>
        <fullName evidence="1">Uncharacterized protein</fullName>
    </submittedName>
</protein>
<organism evidence="1 2">
    <name type="scientific">Enterococcus larvae</name>
    <dbReference type="NCBI Taxonomy" id="2794352"/>
    <lineage>
        <taxon>Bacteria</taxon>
        <taxon>Bacillati</taxon>
        <taxon>Bacillota</taxon>
        <taxon>Bacilli</taxon>
        <taxon>Lactobacillales</taxon>
        <taxon>Enterococcaceae</taxon>
        <taxon>Enterococcus</taxon>
    </lineage>
</organism>
<proteinExistence type="predicted"/>
<comment type="caution">
    <text evidence="1">The sequence shown here is derived from an EMBL/GenBank/DDBJ whole genome shotgun (WGS) entry which is preliminary data.</text>
</comment>
<sequence length="85" mass="9898">MNHTEVIQTIAERSSIDILTCEQIIKGYEKYCESNITRTSRKHMKMIIGHISNETLIDSLTCQVVMENFFDLMKAQIKSKIPFMK</sequence>
<dbReference type="EMBL" id="JAEDXU010000003">
    <property type="protein sequence ID" value="MBP1046298.1"/>
    <property type="molecule type" value="Genomic_DNA"/>
</dbReference>
<evidence type="ECO:0000313" key="1">
    <source>
        <dbReference type="EMBL" id="MBP1046298.1"/>
    </source>
</evidence>
<dbReference type="RefSeq" id="WP_209557111.1">
    <property type="nucleotide sequence ID" value="NZ_JAEDXU010000003.1"/>
</dbReference>
<gene>
    <name evidence="1" type="ORF">I6N96_08375</name>
</gene>
<keyword evidence="2" id="KW-1185">Reference proteome</keyword>
<accession>A0ABS4CJE7</accession>